<feature type="domain" description="Helicase ATP-binding" evidence="3">
    <location>
        <begin position="63"/>
        <end position="238"/>
    </location>
</feature>
<keyword evidence="5" id="KW-0378">Hydrolase</keyword>
<keyword evidence="2" id="KW-0067">ATP-binding</keyword>
<reference evidence="5 6" key="1">
    <citation type="submission" date="2018-01" db="EMBL/GenBank/DDBJ databases">
        <title>Metagenomic assembled genomes from two thermal pools in the Uzon Caldera, Kamchatka, Russia.</title>
        <authorList>
            <person name="Wilkins L."/>
            <person name="Ettinger C."/>
        </authorList>
    </citation>
    <scope>NUCLEOTIDE SEQUENCE [LARGE SCALE GENOMIC DNA]</scope>
    <source>
        <strain evidence="5">ARK-10</strain>
    </source>
</reference>
<dbReference type="AlphaFoldDB" id="A0A2J6X8W9"/>
<dbReference type="GO" id="GO:0005524">
    <property type="term" value="F:ATP binding"/>
    <property type="evidence" value="ECO:0007669"/>
    <property type="project" value="UniProtKB-KW"/>
</dbReference>
<keyword evidence="1" id="KW-0547">Nucleotide-binding</keyword>
<dbReference type="InterPro" id="IPR014001">
    <property type="entry name" value="Helicase_ATP-bd"/>
</dbReference>
<keyword evidence="5" id="KW-0347">Helicase</keyword>
<dbReference type="GO" id="GO:0006289">
    <property type="term" value="P:nucleotide-excision repair"/>
    <property type="evidence" value="ECO:0007669"/>
    <property type="project" value="TreeGrafter"/>
</dbReference>
<gene>
    <name evidence="5" type="ORF">C0175_01305</name>
</gene>
<evidence type="ECO:0000259" key="3">
    <source>
        <dbReference type="PROSITE" id="PS51192"/>
    </source>
</evidence>
<dbReference type="SMART" id="SM00490">
    <property type="entry name" value="HELICc"/>
    <property type="match status" value="1"/>
</dbReference>
<feature type="non-terminal residue" evidence="5">
    <location>
        <position position="402"/>
    </location>
</feature>
<dbReference type="Proteomes" id="UP000236910">
    <property type="component" value="Unassembled WGS sequence"/>
</dbReference>
<dbReference type="GO" id="GO:0003676">
    <property type="term" value="F:nucleic acid binding"/>
    <property type="evidence" value="ECO:0007669"/>
    <property type="project" value="InterPro"/>
</dbReference>
<evidence type="ECO:0000256" key="1">
    <source>
        <dbReference type="ARBA" id="ARBA00022741"/>
    </source>
</evidence>
<organism evidence="5 6">
    <name type="scientific">Caldisericum exile</name>
    <dbReference type="NCBI Taxonomy" id="693075"/>
    <lineage>
        <taxon>Bacteria</taxon>
        <taxon>Pseudomonadati</taxon>
        <taxon>Caldisericota/Cryosericota group</taxon>
        <taxon>Caldisericota</taxon>
        <taxon>Caldisericia</taxon>
        <taxon>Caldisericales</taxon>
        <taxon>Caldisericaceae</taxon>
        <taxon>Caldisericum</taxon>
    </lineage>
</organism>
<dbReference type="SUPFAM" id="SSF52540">
    <property type="entry name" value="P-loop containing nucleoside triphosphate hydrolases"/>
    <property type="match status" value="1"/>
</dbReference>
<dbReference type="PANTHER" id="PTHR47957:SF3">
    <property type="entry name" value="ATP-DEPENDENT HELICASE HRQ1"/>
    <property type="match status" value="1"/>
</dbReference>
<evidence type="ECO:0000256" key="2">
    <source>
        <dbReference type="ARBA" id="ARBA00022840"/>
    </source>
</evidence>
<evidence type="ECO:0000313" key="5">
    <source>
        <dbReference type="EMBL" id="PMP83696.1"/>
    </source>
</evidence>
<name>A0A2J6X8W9_9BACT</name>
<dbReference type="InterPro" id="IPR027417">
    <property type="entry name" value="P-loop_NTPase"/>
</dbReference>
<dbReference type="Gene3D" id="3.40.50.300">
    <property type="entry name" value="P-loop containing nucleotide triphosphate hydrolases"/>
    <property type="match status" value="2"/>
</dbReference>
<dbReference type="GO" id="GO:0036297">
    <property type="term" value="P:interstrand cross-link repair"/>
    <property type="evidence" value="ECO:0007669"/>
    <property type="project" value="TreeGrafter"/>
</dbReference>
<accession>A0A2J6X8W9</accession>
<feature type="domain" description="Helicase C-terminal" evidence="4">
    <location>
        <begin position="274"/>
        <end position="402"/>
    </location>
</feature>
<proteinExistence type="predicted"/>
<dbReference type="CDD" id="cd18797">
    <property type="entry name" value="SF2_C_Hrq"/>
    <property type="match status" value="1"/>
</dbReference>
<dbReference type="PROSITE" id="PS51194">
    <property type="entry name" value="HELICASE_CTER"/>
    <property type="match status" value="1"/>
</dbReference>
<dbReference type="Pfam" id="PF00270">
    <property type="entry name" value="DEAD"/>
    <property type="match status" value="1"/>
</dbReference>
<dbReference type="PROSITE" id="PS51192">
    <property type="entry name" value="HELICASE_ATP_BIND_1"/>
    <property type="match status" value="1"/>
</dbReference>
<comment type="caution">
    <text evidence="5">The sequence shown here is derived from an EMBL/GenBank/DDBJ whole genome shotgun (WGS) entry which is preliminary data.</text>
</comment>
<dbReference type="InterPro" id="IPR001650">
    <property type="entry name" value="Helicase_C-like"/>
</dbReference>
<dbReference type="GO" id="GO:0043138">
    <property type="term" value="F:3'-5' DNA helicase activity"/>
    <property type="evidence" value="ECO:0007669"/>
    <property type="project" value="TreeGrafter"/>
</dbReference>
<protein>
    <submittedName>
        <fullName evidence="5">ATP-dependent helicase</fullName>
    </submittedName>
</protein>
<dbReference type="SMART" id="SM00487">
    <property type="entry name" value="DEXDc"/>
    <property type="match status" value="1"/>
</dbReference>
<dbReference type="EMBL" id="PNIX01000076">
    <property type="protein sequence ID" value="PMP83696.1"/>
    <property type="molecule type" value="Genomic_DNA"/>
</dbReference>
<dbReference type="InterPro" id="IPR011545">
    <property type="entry name" value="DEAD/DEAH_box_helicase_dom"/>
</dbReference>
<dbReference type="Pfam" id="PF00271">
    <property type="entry name" value="Helicase_C"/>
    <property type="match status" value="1"/>
</dbReference>
<evidence type="ECO:0000259" key="4">
    <source>
        <dbReference type="PROSITE" id="PS51194"/>
    </source>
</evidence>
<sequence>MLEHLIREIRSSETYKGQIVKLFEIEGQNYEVFDFPDELHKDLKEKLKNKGIFGLYKHQLETFDLLNKGLNLIITSSTASGKTLAFNIPIINKLSKDRNASALYLYPTKALAQDQLEKLVEFTQITAYTYDGDTPAEERHYLRKFGRIIIANPDILHVGMLPNHILWSRFLSNLKFVVIDEAHYYSGVLGSHISMVLRRLRRILSYYGSYPQFILSSATLENPLEFAYKLVGERFELVKGPITSPFKKLFIIYNPPIVNEAMNLRKNIIQEATNLIEILLKTNQTVIVFVKSRQGVEILTKLLQERLGESFLISSYRAGYSKELRRSIEKKIKSGEIKCIVATNALELGIDIGELDSTVIVGYPGTIASLFQQSGRSGRTHESTTFFLTSSNPLDQYFTKDP</sequence>
<dbReference type="CDD" id="cd17923">
    <property type="entry name" value="DEXHc_Hrq1-like"/>
    <property type="match status" value="1"/>
</dbReference>
<dbReference type="PANTHER" id="PTHR47957">
    <property type="entry name" value="ATP-DEPENDENT HELICASE HRQ1"/>
    <property type="match status" value="1"/>
</dbReference>
<evidence type="ECO:0000313" key="6">
    <source>
        <dbReference type="Proteomes" id="UP000236910"/>
    </source>
</evidence>